<reference evidence="1" key="1">
    <citation type="submission" date="2020-10" db="EMBL/GenBank/DDBJ databases">
        <authorList>
            <person name="Gilroy R."/>
        </authorList>
    </citation>
    <scope>NUCLEOTIDE SEQUENCE</scope>
    <source>
        <strain evidence="1">B1-3475</strain>
    </source>
</reference>
<gene>
    <name evidence="1" type="ORF">IAC08_05635</name>
</gene>
<accession>A0A9D9N0B0</accession>
<sequence>MILYTMLEYFSRFVSRTALENFFLASTGQDYDDLRGAIEDLPDDRRFHEITDLIFGIDETAVKTKISQVSGCYLFIDYSAIKSSVSALDVQTDLIHVAVTVAMPHPSDEDQFASMLGMDECLDIIAGIRDFMRNDIDTDLHLQWLQFPTTISPFVAKELSNSFGWTMEFDITGTDII</sequence>
<protein>
    <submittedName>
        <fullName evidence="1">Uncharacterized protein</fullName>
    </submittedName>
</protein>
<organism evidence="1 2">
    <name type="scientific">Candidatus Cryptobacteroides intestinigallinarum</name>
    <dbReference type="NCBI Taxonomy" id="2840767"/>
    <lineage>
        <taxon>Bacteria</taxon>
        <taxon>Pseudomonadati</taxon>
        <taxon>Bacteroidota</taxon>
        <taxon>Bacteroidia</taxon>
        <taxon>Bacteroidales</taxon>
        <taxon>Candidatus Cryptobacteroides</taxon>
    </lineage>
</organism>
<comment type="caution">
    <text evidence="1">The sequence shown here is derived from an EMBL/GenBank/DDBJ whole genome shotgun (WGS) entry which is preliminary data.</text>
</comment>
<evidence type="ECO:0000313" key="2">
    <source>
        <dbReference type="Proteomes" id="UP000823617"/>
    </source>
</evidence>
<dbReference type="AlphaFoldDB" id="A0A9D9N0B0"/>
<evidence type="ECO:0000313" key="1">
    <source>
        <dbReference type="EMBL" id="MBO8455867.1"/>
    </source>
</evidence>
<name>A0A9D9N0B0_9BACT</name>
<reference evidence="1" key="2">
    <citation type="journal article" date="2021" name="PeerJ">
        <title>Extensive microbial diversity within the chicken gut microbiome revealed by metagenomics and culture.</title>
        <authorList>
            <person name="Gilroy R."/>
            <person name="Ravi A."/>
            <person name="Getino M."/>
            <person name="Pursley I."/>
            <person name="Horton D.L."/>
            <person name="Alikhan N.F."/>
            <person name="Baker D."/>
            <person name="Gharbi K."/>
            <person name="Hall N."/>
            <person name="Watson M."/>
            <person name="Adriaenssens E.M."/>
            <person name="Foster-Nyarko E."/>
            <person name="Jarju S."/>
            <person name="Secka A."/>
            <person name="Antonio M."/>
            <person name="Oren A."/>
            <person name="Chaudhuri R.R."/>
            <person name="La Ragione R."/>
            <person name="Hildebrand F."/>
            <person name="Pallen M.J."/>
        </authorList>
    </citation>
    <scope>NUCLEOTIDE SEQUENCE</scope>
    <source>
        <strain evidence="1">B1-3475</strain>
    </source>
</reference>
<dbReference type="Proteomes" id="UP000823617">
    <property type="component" value="Unassembled WGS sequence"/>
</dbReference>
<dbReference type="EMBL" id="JADIMK010000058">
    <property type="protein sequence ID" value="MBO8455867.1"/>
    <property type="molecule type" value="Genomic_DNA"/>
</dbReference>
<proteinExistence type="predicted"/>